<evidence type="ECO:0000256" key="4">
    <source>
        <dbReference type="ARBA" id="ARBA00022801"/>
    </source>
</evidence>
<dbReference type="SUPFAM" id="SSF48317">
    <property type="entry name" value="Acid phosphatase/Vanadium-dependent haloperoxidase"/>
    <property type="match status" value="1"/>
</dbReference>
<keyword evidence="2" id="KW-1003">Cell membrane</keyword>
<dbReference type="SMART" id="SM00014">
    <property type="entry name" value="acidPPc"/>
    <property type="match status" value="1"/>
</dbReference>
<evidence type="ECO:0000256" key="5">
    <source>
        <dbReference type="ARBA" id="ARBA00022989"/>
    </source>
</evidence>
<dbReference type="Gene3D" id="1.20.144.10">
    <property type="entry name" value="Phosphatidic acid phosphatase type 2/haloperoxidase"/>
    <property type="match status" value="1"/>
</dbReference>
<dbReference type="PANTHER" id="PTHR14969:SF62">
    <property type="entry name" value="DECAPRENYLPHOSPHORYL-5-PHOSPHORIBOSE PHOSPHATASE RV3807C-RELATED"/>
    <property type="match status" value="1"/>
</dbReference>
<reference evidence="8 9" key="1">
    <citation type="submission" date="2020-08" db="EMBL/GenBank/DDBJ databases">
        <title>Genomic Encyclopedia of Archaeal and Bacterial Type Strains, Phase II (KMG-II): from individual species to whole genera.</title>
        <authorList>
            <person name="Goeker M."/>
        </authorList>
    </citation>
    <scope>NUCLEOTIDE SEQUENCE [LARGE SCALE GENOMIC DNA]</scope>
    <source>
        <strain evidence="8 9">DSM 23288</strain>
    </source>
</reference>
<evidence type="ECO:0000256" key="2">
    <source>
        <dbReference type="ARBA" id="ARBA00022475"/>
    </source>
</evidence>
<feature type="domain" description="Phosphatidic acid phosphatase type 2/haloperoxidase" evidence="7">
    <location>
        <begin position="63"/>
        <end position="167"/>
    </location>
</feature>
<comment type="subcellular location">
    <subcellularLocation>
        <location evidence="1">Cell membrane</location>
        <topology evidence="1">Multi-pass membrane protein</topology>
    </subcellularLocation>
</comment>
<comment type="caution">
    <text evidence="8">The sequence shown here is derived from an EMBL/GenBank/DDBJ whole genome shotgun (WGS) entry which is preliminary data.</text>
</comment>
<protein>
    <submittedName>
        <fullName evidence="8">Undecaprenyl-diphosphatase</fullName>
        <ecNumber evidence="8">3.6.1.27</ecNumber>
    </submittedName>
</protein>
<dbReference type="EC" id="3.6.1.27" evidence="8"/>
<evidence type="ECO:0000313" key="8">
    <source>
        <dbReference type="EMBL" id="MBB4661140.1"/>
    </source>
</evidence>
<keyword evidence="9" id="KW-1185">Reference proteome</keyword>
<evidence type="ECO:0000256" key="6">
    <source>
        <dbReference type="ARBA" id="ARBA00023136"/>
    </source>
</evidence>
<dbReference type="Pfam" id="PF01569">
    <property type="entry name" value="PAP2"/>
    <property type="match status" value="1"/>
</dbReference>
<dbReference type="AlphaFoldDB" id="A0A840IB31"/>
<dbReference type="EMBL" id="JACHNU010000001">
    <property type="protein sequence ID" value="MBB4661140.1"/>
    <property type="molecule type" value="Genomic_DNA"/>
</dbReference>
<keyword evidence="4 8" id="KW-0378">Hydrolase</keyword>
<evidence type="ECO:0000259" key="7">
    <source>
        <dbReference type="SMART" id="SM00014"/>
    </source>
</evidence>
<evidence type="ECO:0000313" key="9">
    <source>
        <dbReference type="Proteomes" id="UP000585272"/>
    </source>
</evidence>
<dbReference type="GO" id="GO:0050380">
    <property type="term" value="F:undecaprenyl-diphosphatase activity"/>
    <property type="evidence" value="ECO:0007669"/>
    <property type="project" value="UniProtKB-EC"/>
</dbReference>
<gene>
    <name evidence="8" type="ORF">BDZ31_000713</name>
</gene>
<dbReference type="CDD" id="cd01610">
    <property type="entry name" value="PAP2_like"/>
    <property type="match status" value="1"/>
</dbReference>
<keyword evidence="5" id="KW-1133">Transmembrane helix</keyword>
<organism evidence="8 9">
    <name type="scientific">Conexibacter arvalis</name>
    <dbReference type="NCBI Taxonomy" id="912552"/>
    <lineage>
        <taxon>Bacteria</taxon>
        <taxon>Bacillati</taxon>
        <taxon>Actinomycetota</taxon>
        <taxon>Thermoleophilia</taxon>
        <taxon>Solirubrobacterales</taxon>
        <taxon>Conexibacteraceae</taxon>
        <taxon>Conexibacter</taxon>
    </lineage>
</organism>
<dbReference type="InterPro" id="IPR000326">
    <property type="entry name" value="PAP2/HPO"/>
</dbReference>
<sequence length="168" mass="17710">MLTFPASLQALDLAGLRLTRTVAHTPQVERAVRGYSQLGQYAGCWLAIGVAGTLLDRPRRGRWARALAGVTAAYVANQSIKFTVRRPRPQLEELPALMKTPTQLSFPSAHAASSFAAAEAYAGLLPAGPLKAAAYAMAGSRLYLGVHWPSDIVVGAVLGTVIGKGARS</sequence>
<evidence type="ECO:0000256" key="1">
    <source>
        <dbReference type="ARBA" id="ARBA00004651"/>
    </source>
</evidence>
<evidence type="ECO:0000256" key="3">
    <source>
        <dbReference type="ARBA" id="ARBA00022692"/>
    </source>
</evidence>
<name>A0A840IB31_9ACTN</name>
<dbReference type="PANTHER" id="PTHR14969">
    <property type="entry name" value="SPHINGOSINE-1-PHOSPHATE PHOSPHOHYDROLASE"/>
    <property type="match status" value="1"/>
</dbReference>
<dbReference type="InterPro" id="IPR036938">
    <property type="entry name" value="PAP2/HPO_sf"/>
</dbReference>
<dbReference type="GO" id="GO:0005886">
    <property type="term" value="C:plasma membrane"/>
    <property type="evidence" value="ECO:0007669"/>
    <property type="project" value="UniProtKB-SubCell"/>
</dbReference>
<dbReference type="Proteomes" id="UP000585272">
    <property type="component" value="Unassembled WGS sequence"/>
</dbReference>
<keyword evidence="6" id="KW-0472">Membrane</keyword>
<dbReference type="RefSeq" id="WP_183339051.1">
    <property type="nucleotide sequence ID" value="NZ_JACHNU010000001.1"/>
</dbReference>
<keyword evidence="3" id="KW-0812">Transmembrane</keyword>
<proteinExistence type="predicted"/>
<accession>A0A840IB31</accession>